<sequence>MLYFVFSAGLSADEEKNINVVLIVIDALRADHLGCYGYERDTSPNIDRFAKQAVLFKQAFSHGPSTRIAIPSLLSSLYPAVFYNGMEWAMPLNGKSISLPEILAKHGYETAMFASPVLEGVSGIDRRFQTAVIFPKGEQVSAAGGSLHMLDLTEVDSEITKESLAWMAKHQERPFFLYVHFLGAHDPYLPPAPYDAMFWKKEITAENREFLKGFTRARGYSDNYDIFFDNAMLDFILAQYDGEIRYADYQVGRIMEGLEKLNLSQKTMVILTADHGHAFGEHGKFFHDNALYDELINIPLLMRLPGVLPQGETINSLVRHIDMMPTVFDVLGLNLNNNIIQGASVLPLILNSVSSERESVSESQAGHSKAIRADGWLFIAGYNAQNHPQPLELYNLGDDPAQTVNLIKAIPESAFYRKAARDAGEKLQEKLKEYDASCIKLRSVILEGSPEKNAEILDEETKAALRSLGYIN</sequence>
<dbReference type="AlphaFoldDB" id="A0A2H0LVR1"/>
<evidence type="ECO:0000259" key="1">
    <source>
        <dbReference type="Pfam" id="PF00884"/>
    </source>
</evidence>
<evidence type="ECO:0000313" key="2">
    <source>
        <dbReference type="EMBL" id="PIQ88471.1"/>
    </source>
</evidence>
<protein>
    <recommendedName>
        <fullName evidence="1">Sulfatase N-terminal domain-containing protein</fullName>
    </recommendedName>
</protein>
<dbReference type="SUPFAM" id="SSF53649">
    <property type="entry name" value="Alkaline phosphatase-like"/>
    <property type="match status" value="1"/>
</dbReference>
<feature type="domain" description="Sulfatase N-terminal" evidence="1">
    <location>
        <begin position="19"/>
        <end position="332"/>
    </location>
</feature>
<dbReference type="Gene3D" id="3.30.1120.10">
    <property type="match status" value="1"/>
</dbReference>
<organism evidence="2 3">
    <name type="scientific">Candidatus Ghiorseimicrobium undicola</name>
    <dbReference type="NCBI Taxonomy" id="1974746"/>
    <lineage>
        <taxon>Bacteria</taxon>
        <taxon>Pseudomonadati</taxon>
        <taxon>Candidatus Omnitrophota</taxon>
        <taxon>Candidatus Ghiorseimicrobium</taxon>
    </lineage>
</organism>
<dbReference type="PANTHER" id="PTHR43751:SF3">
    <property type="entry name" value="SULFATASE N-TERMINAL DOMAIN-CONTAINING PROTEIN"/>
    <property type="match status" value="1"/>
</dbReference>
<dbReference type="CDD" id="cd16148">
    <property type="entry name" value="sulfatase_like"/>
    <property type="match status" value="1"/>
</dbReference>
<dbReference type="InterPro" id="IPR000917">
    <property type="entry name" value="Sulfatase_N"/>
</dbReference>
<dbReference type="InterPro" id="IPR017850">
    <property type="entry name" value="Alkaline_phosphatase_core_sf"/>
</dbReference>
<gene>
    <name evidence="2" type="ORF">COV72_08040</name>
</gene>
<dbReference type="InterPro" id="IPR052701">
    <property type="entry name" value="GAG_Ulvan_Degrading_Sulfatases"/>
</dbReference>
<dbReference type="Pfam" id="PF00884">
    <property type="entry name" value="Sulfatase"/>
    <property type="match status" value="1"/>
</dbReference>
<dbReference type="Gene3D" id="3.40.720.10">
    <property type="entry name" value="Alkaline Phosphatase, subunit A"/>
    <property type="match status" value="1"/>
</dbReference>
<dbReference type="EMBL" id="PCWA01000101">
    <property type="protein sequence ID" value="PIQ88471.1"/>
    <property type="molecule type" value="Genomic_DNA"/>
</dbReference>
<comment type="caution">
    <text evidence="2">The sequence shown here is derived from an EMBL/GenBank/DDBJ whole genome shotgun (WGS) entry which is preliminary data.</text>
</comment>
<dbReference type="PANTHER" id="PTHR43751">
    <property type="entry name" value="SULFATASE"/>
    <property type="match status" value="1"/>
</dbReference>
<accession>A0A2H0LVR1</accession>
<name>A0A2H0LVR1_9BACT</name>
<evidence type="ECO:0000313" key="3">
    <source>
        <dbReference type="Proteomes" id="UP000229641"/>
    </source>
</evidence>
<proteinExistence type="predicted"/>
<dbReference type="Proteomes" id="UP000229641">
    <property type="component" value="Unassembled WGS sequence"/>
</dbReference>
<reference evidence="2 3" key="1">
    <citation type="submission" date="2017-09" db="EMBL/GenBank/DDBJ databases">
        <title>Depth-based differentiation of microbial function through sediment-hosted aquifers and enrichment of novel symbionts in the deep terrestrial subsurface.</title>
        <authorList>
            <person name="Probst A.J."/>
            <person name="Ladd B."/>
            <person name="Jarett J.K."/>
            <person name="Geller-Mcgrath D.E."/>
            <person name="Sieber C.M."/>
            <person name="Emerson J.B."/>
            <person name="Anantharaman K."/>
            <person name="Thomas B.C."/>
            <person name="Malmstrom R."/>
            <person name="Stieglmeier M."/>
            <person name="Klingl A."/>
            <person name="Woyke T."/>
            <person name="Ryan C.M."/>
            <person name="Banfield J.F."/>
        </authorList>
    </citation>
    <scope>NUCLEOTIDE SEQUENCE [LARGE SCALE GENOMIC DNA]</scope>
    <source>
        <strain evidence="2">CG11_big_fil_rev_8_21_14_0_20_42_13</strain>
    </source>
</reference>